<keyword evidence="3" id="KW-0805">Transcription regulation</keyword>
<dbReference type="GO" id="GO:0003677">
    <property type="term" value="F:DNA binding"/>
    <property type="evidence" value="ECO:0007669"/>
    <property type="project" value="UniProtKB-KW"/>
</dbReference>
<dbReference type="InterPro" id="IPR018060">
    <property type="entry name" value="HTH_AraC"/>
</dbReference>
<dbReference type="PRINTS" id="PR00032">
    <property type="entry name" value="HTHARAC"/>
</dbReference>
<evidence type="ECO:0000256" key="3">
    <source>
        <dbReference type="ARBA" id="ARBA00023015"/>
    </source>
</evidence>
<feature type="domain" description="HTH araC/xylS-type" evidence="7">
    <location>
        <begin position="199"/>
        <end position="298"/>
    </location>
</feature>
<organism evidence="9 10">
    <name type="scientific">Ottowia thiooxydans</name>
    <dbReference type="NCBI Taxonomy" id="219182"/>
    <lineage>
        <taxon>Bacteria</taxon>
        <taxon>Pseudomonadati</taxon>
        <taxon>Pseudomonadota</taxon>
        <taxon>Betaproteobacteria</taxon>
        <taxon>Burkholderiales</taxon>
        <taxon>Comamonadaceae</taxon>
        <taxon>Ottowia</taxon>
    </lineage>
</organism>
<dbReference type="InterPro" id="IPR020449">
    <property type="entry name" value="Tscrpt_reg_AraC-type_HTH"/>
</dbReference>
<keyword evidence="5" id="KW-0804">Transcription</keyword>
<dbReference type="PANTHER" id="PTHR48111">
    <property type="entry name" value="REGULATOR OF RPOS"/>
    <property type="match status" value="1"/>
</dbReference>
<comment type="caution">
    <text evidence="9">The sequence shown here is derived from an EMBL/GenBank/DDBJ whole genome shotgun (WGS) entry which is preliminary data.</text>
</comment>
<evidence type="ECO:0000256" key="4">
    <source>
        <dbReference type="ARBA" id="ARBA00023125"/>
    </source>
</evidence>
<feature type="modified residue" description="4-aspartylphosphate" evidence="6">
    <location>
        <position position="95"/>
    </location>
</feature>
<gene>
    <name evidence="9" type="ORF">ABIE13_005295</name>
</gene>
<sequence>MLFTNENKQKCKKTNRLHRGYVTIANRKNAITPGVPMSNSEVQSPHILIMDDDPDQLRLLVAALRNASYRVSVALNGDQGYARATVLLPDLIFLDVRMPGRNGITIARLLKGNPATQDIPIIFISALINQDERLAGLRAGAVDYICKPFHVDEILERTRIHLSLSQRKSTLPPDTAEKNIVLEGKTPTASLPTNLLLRQIASEYIFSHIHEPSLKSSDVASSMQVPMRRLNALFETSDGTSVFEFIRQERMRRAALMLGQSTLTIAEIAIEVGYPNPANFSTEFKKFWKKSPTQFRNESQINPNILRGIIPTKPV</sequence>
<dbReference type="Pfam" id="PF00072">
    <property type="entry name" value="Response_reg"/>
    <property type="match status" value="1"/>
</dbReference>
<dbReference type="Proteomes" id="UP001549320">
    <property type="component" value="Unassembled WGS sequence"/>
</dbReference>
<evidence type="ECO:0000313" key="9">
    <source>
        <dbReference type="EMBL" id="MET4580156.1"/>
    </source>
</evidence>
<evidence type="ECO:0000259" key="7">
    <source>
        <dbReference type="PROSITE" id="PS01124"/>
    </source>
</evidence>
<dbReference type="InterPro" id="IPR018062">
    <property type="entry name" value="HTH_AraC-typ_CS"/>
</dbReference>
<keyword evidence="2" id="KW-0902">Two-component regulatory system</keyword>
<dbReference type="SMART" id="SM00448">
    <property type="entry name" value="REC"/>
    <property type="match status" value="1"/>
</dbReference>
<dbReference type="PANTHER" id="PTHR48111:SF1">
    <property type="entry name" value="TWO-COMPONENT RESPONSE REGULATOR ORR33"/>
    <property type="match status" value="1"/>
</dbReference>
<dbReference type="InterPro" id="IPR011006">
    <property type="entry name" value="CheY-like_superfamily"/>
</dbReference>
<name>A0ABV2QGJ4_9BURK</name>
<dbReference type="InterPro" id="IPR039420">
    <property type="entry name" value="WalR-like"/>
</dbReference>
<accession>A0ABV2QGJ4</accession>
<dbReference type="Gene3D" id="3.40.50.2300">
    <property type="match status" value="1"/>
</dbReference>
<keyword evidence="10" id="KW-1185">Reference proteome</keyword>
<protein>
    <submittedName>
        <fullName evidence="9">DNA-binding response OmpR family regulator</fullName>
    </submittedName>
</protein>
<dbReference type="CDD" id="cd19920">
    <property type="entry name" value="REC_PA4781-like"/>
    <property type="match status" value="1"/>
</dbReference>
<proteinExistence type="predicted"/>
<evidence type="ECO:0000256" key="1">
    <source>
        <dbReference type="ARBA" id="ARBA00022553"/>
    </source>
</evidence>
<keyword evidence="4 9" id="KW-0238">DNA-binding</keyword>
<dbReference type="PROSITE" id="PS50110">
    <property type="entry name" value="RESPONSE_REGULATORY"/>
    <property type="match status" value="1"/>
</dbReference>
<dbReference type="Pfam" id="PF12833">
    <property type="entry name" value="HTH_18"/>
    <property type="match status" value="1"/>
</dbReference>
<feature type="domain" description="Response regulatory" evidence="8">
    <location>
        <begin position="46"/>
        <end position="162"/>
    </location>
</feature>
<dbReference type="InterPro" id="IPR009057">
    <property type="entry name" value="Homeodomain-like_sf"/>
</dbReference>
<evidence type="ECO:0000256" key="5">
    <source>
        <dbReference type="ARBA" id="ARBA00023163"/>
    </source>
</evidence>
<keyword evidence="1 6" id="KW-0597">Phosphoprotein</keyword>
<dbReference type="SUPFAM" id="SSF46689">
    <property type="entry name" value="Homeodomain-like"/>
    <property type="match status" value="1"/>
</dbReference>
<evidence type="ECO:0000256" key="6">
    <source>
        <dbReference type="PROSITE-ProRule" id="PRU00169"/>
    </source>
</evidence>
<evidence type="ECO:0000259" key="8">
    <source>
        <dbReference type="PROSITE" id="PS50110"/>
    </source>
</evidence>
<dbReference type="PROSITE" id="PS01124">
    <property type="entry name" value="HTH_ARAC_FAMILY_2"/>
    <property type="match status" value="1"/>
</dbReference>
<evidence type="ECO:0000256" key="2">
    <source>
        <dbReference type="ARBA" id="ARBA00023012"/>
    </source>
</evidence>
<reference evidence="9 10" key="1">
    <citation type="submission" date="2024-06" db="EMBL/GenBank/DDBJ databases">
        <title>Sorghum-associated microbial communities from plants grown in Nebraska, USA.</title>
        <authorList>
            <person name="Schachtman D."/>
        </authorList>
    </citation>
    <scope>NUCLEOTIDE SEQUENCE [LARGE SCALE GENOMIC DNA]</scope>
    <source>
        <strain evidence="9 10">2709</strain>
    </source>
</reference>
<evidence type="ECO:0000313" key="10">
    <source>
        <dbReference type="Proteomes" id="UP001549320"/>
    </source>
</evidence>
<dbReference type="Gene3D" id="1.10.10.60">
    <property type="entry name" value="Homeodomain-like"/>
    <property type="match status" value="1"/>
</dbReference>
<dbReference type="SMART" id="SM00342">
    <property type="entry name" value="HTH_ARAC"/>
    <property type="match status" value="1"/>
</dbReference>
<dbReference type="InterPro" id="IPR001789">
    <property type="entry name" value="Sig_transdc_resp-reg_receiver"/>
</dbReference>
<dbReference type="EMBL" id="JBEPSH010000014">
    <property type="protein sequence ID" value="MET4580156.1"/>
    <property type="molecule type" value="Genomic_DNA"/>
</dbReference>
<dbReference type="PROSITE" id="PS00041">
    <property type="entry name" value="HTH_ARAC_FAMILY_1"/>
    <property type="match status" value="1"/>
</dbReference>
<dbReference type="SUPFAM" id="SSF52172">
    <property type="entry name" value="CheY-like"/>
    <property type="match status" value="1"/>
</dbReference>